<reference evidence="4" key="2">
    <citation type="submission" date="2025-08" db="UniProtKB">
        <authorList>
            <consortium name="RefSeq"/>
        </authorList>
    </citation>
    <scope>IDENTIFICATION</scope>
    <source>
        <tissue evidence="4">Leaf</tissue>
    </source>
</reference>
<dbReference type="GeneID" id="104763867"/>
<evidence type="ECO:0000259" key="2">
    <source>
        <dbReference type="PROSITE" id="PS51153"/>
    </source>
</evidence>
<accession>A0ABM0XG93</accession>
<name>A0ABM0XG93_CAMSA</name>
<dbReference type="Pfam" id="PF05659">
    <property type="entry name" value="RPW8"/>
    <property type="match status" value="2"/>
</dbReference>
<organism evidence="3 4">
    <name type="scientific">Camelina sativa</name>
    <name type="common">False flax</name>
    <name type="synonym">Myagrum sativum</name>
    <dbReference type="NCBI Taxonomy" id="90675"/>
    <lineage>
        <taxon>Eukaryota</taxon>
        <taxon>Viridiplantae</taxon>
        <taxon>Streptophyta</taxon>
        <taxon>Embryophyta</taxon>
        <taxon>Tracheophyta</taxon>
        <taxon>Spermatophyta</taxon>
        <taxon>Magnoliopsida</taxon>
        <taxon>eudicotyledons</taxon>
        <taxon>Gunneridae</taxon>
        <taxon>Pentapetalae</taxon>
        <taxon>rosids</taxon>
        <taxon>malvids</taxon>
        <taxon>Brassicales</taxon>
        <taxon>Brassicaceae</taxon>
        <taxon>Camelineae</taxon>
        <taxon>Camelina</taxon>
    </lineage>
</organism>
<gene>
    <name evidence="4" type="primary">LOC104763867</name>
</gene>
<proteinExistence type="predicted"/>
<evidence type="ECO:0000313" key="4">
    <source>
        <dbReference type="RefSeq" id="XP_010485562.1"/>
    </source>
</evidence>
<feature type="chain" id="PRO_5047199646" evidence="1">
    <location>
        <begin position="22"/>
        <end position="302"/>
    </location>
</feature>
<protein>
    <submittedName>
        <fullName evidence="4">Uncharacterized protein LOC104763867</fullName>
    </submittedName>
</protein>
<reference evidence="3" key="1">
    <citation type="journal article" date="2014" name="Nat. Commun.">
        <title>The emerging biofuel crop Camelina sativa retains a highly undifferentiated hexaploid genome structure.</title>
        <authorList>
            <person name="Kagale S."/>
            <person name="Koh C."/>
            <person name="Nixon J."/>
            <person name="Bollina V."/>
            <person name="Clarke W.E."/>
            <person name="Tuteja R."/>
            <person name="Spillane C."/>
            <person name="Robinson S.J."/>
            <person name="Links M.G."/>
            <person name="Clarke C."/>
            <person name="Higgins E.E."/>
            <person name="Huebert T."/>
            <person name="Sharpe A.G."/>
            <person name="Parkin I.A."/>
        </authorList>
    </citation>
    <scope>NUCLEOTIDE SEQUENCE [LARGE SCALE GENOMIC DNA]</scope>
    <source>
        <strain evidence="3">cv. DH55</strain>
    </source>
</reference>
<keyword evidence="1" id="KW-0732">Signal</keyword>
<keyword evidence="3" id="KW-1185">Reference proteome</keyword>
<dbReference type="PROSITE" id="PS51153">
    <property type="entry name" value="RPW8"/>
    <property type="match status" value="2"/>
</dbReference>
<dbReference type="Proteomes" id="UP000694864">
    <property type="component" value="Chromosome 19"/>
</dbReference>
<dbReference type="InterPro" id="IPR008808">
    <property type="entry name" value="Powdery_mildew-R_dom"/>
</dbReference>
<feature type="domain" description="RPW8" evidence="2">
    <location>
        <begin position="1"/>
        <end position="136"/>
    </location>
</feature>
<feature type="domain" description="RPW8" evidence="2">
    <location>
        <begin position="169"/>
        <end position="302"/>
    </location>
</feature>
<sequence length="302" mass="33868">MHLPLTSFMTLLLEEVKMVCSFSSVCEDLASTVQALLPVVTEIESMRGVGELKNLKATIDDARVLVEKCSVIKKWDLIDKSVYARRVKNIKEKMFMFCQFQVQLIQLRNQLESMVTMEATKSCMNQQPITNMESKFEAVSAVVGAVGAGVSELLGGVIGNKLNLSHGDFEVNELEPSAAGEAEVSALVLLVIIETKKVFRFKTLSEELASTLEELLRIILEIELLQGVDVEELKKFKDLLNEARVLVQECSEVTSWDILRKAQYTERVDKMNSKMLNFCQIQLQLLLLRNQVKMKCAGIGCP</sequence>
<evidence type="ECO:0000313" key="3">
    <source>
        <dbReference type="Proteomes" id="UP000694864"/>
    </source>
</evidence>
<evidence type="ECO:0000256" key="1">
    <source>
        <dbReference type="SAM" id="SignalP"/>
    </source>
</evidence>
<feature type="signal peptide" evidence="1">
    <location>
        <begin position="1"/>
        <end position="21"/>
    </location>
</feature>
<dbReference type="RefSeq" id="XP_010485562.1">
    <property type="nucleotide sequence ID" value="XM_010487260.1"/>
</dbReference>